<dbReference type="PANTHER" id="PTHR47661:SF2">
    <property type="entry name" value="PHOSPHOGLUCAN PHOSPHATASE LSF1, CHLOROPLASTIC"/>
    <property type="match status" value="1"/>
</dbReference>
<dbReference type="Proteomes" id="UP000612055">
    <property type="component" value="Unassembled WGS sequence"/>
</dbReference>
<dbReference type="PANTHER" id="PTHR47661">
    <property type="entry name" value="PHOSPHOGLUCAN PHOSPHATASE LSF1, CHLOROPLASTIC"/>
    <property type="match status" value="1"/>
</dbReference>
<sequence>MALLLARSVTSGPTRTVQRRRVAPSRSVVRPVAYVGASKPDDIAQFAPPDCVRVTLQKPIGVVFEQGRAGGPVFVSEVTPGGHAAKSGVVAVGDILTACSAVYLYKGTDALLYAHDGPEERPYDKWEAIEFDCDGQDFKTVMAALHSNNTRLGKTDITLVLRKP</sequence>
<name>A0A835YDH8_9CHLO</name>
<dbReference type="OrthoDB" id="273181at2759"/>
<accession>A0A835YDH8</accession>
<dbReference type="AlphaFoldDB" id="A0A835YDH8"/>
<evidence type="ECO:0000259" key="1">
    <source>
        <dbReference type="PROSITE" id="PS50106"/>
    </source>
</evidence>
<organism evidence="2 3">
    <name type="scientific">Edaphochlamys debaryana</name>
    <dbReference type="NCBI Taxonomy" id="47281"/>
    <lineage>
        <taxon>Eukaryota</taxon>
        <taxon>Viridiplantae</taxon>
        <taxon>Chlorophyta</taxon>
        <taxon>core chlorophytes</taxon>
        <taxon>Chlorophyceae</taxon>
        <taxon>CS clade</taxon>
        <taxon>Chlamydomonadales</taxon>
        <taxon>Chlamydomonadales incertae sedis</taxon>
        <taxon>Edaphochlamys</taxon>
    </lineage>
</organism>
<evidence type="ECO:0000313" key="3">
    <source>
        <dbReference type="Proteomes" id="UP000612055"/>
    </source>
</evidence>
<dbReference type="EMBL" id="JAEHOE010000003">
    <property type="protein sequence ID" value="KAG2500596.1"/>
    <property type="molecule type" value="Genomic_DNA"/>
</dbReference>
<dbReference type="InterPro" id="IPR001478">
    <property type="entry name" value="PDZ"/>
</dbReference>
<gene>
    <name evidence="2" type="ORF">HYH03_001364</name>
</gene>
<dbReference type="Gene3D" id="2.30.42.10">
    <property type="match status" value="1"/>
</dbReference>
<keyword evidence="3" id="KW-1185">Reference proteome</keyword>
<dbReference type="PROSITE" id="PS50106">
    <property type="entry name" value="PDZ"/>
    <property type="match status" value="1"/>
</dbReference>
<proteinExistence type="predicted"/>
<dbReference type="SUPFAM" id="SSF50156">
    <property type="entry name" value="PDZ domain-like"/>
    <property type="match status" value="1"/>
</dbReference>
<feature type="domain" description="PDZ" evidence="1">
    <location>
        <begin position="60"/>
        <end position="98"/>
    </location>
</feature>
<reference evidence="2" key="1">
    <citation type="journal article" date="2020" name="bioRxiv">
        <title>Comparative genomics of Chlamydomonas.</title>
        <authorList>
            <person name="Craig R.J."/>
            <person name="Hasan A.R."/>
            <person name="Ness R.W."/>
            <person name="Keightley P.D."/>
        </authorList>
    </citation>
    <scope>NUCLEOTIDE SEQUENCE</scope>
    <source>
        <strain evidence="2">CCAP 11/70</strain>
    </source>
</reference>
<comment type="caution">
    <text evidence="2">The sequence shown here is derived from an EMBL/GenBank/DDBJ whole genome shotgun (WGS) entry which is preliminary data.</text>
</comment>
<protein>
    <recommendedName>
        <fullName evidence="1">PDZ domain-containing protein</fullName>
    </recommendedName>
</protein>
<evidence type="ECO:0000313" key="2">
    <source>
        <dbReference type="EMBL" id="KAG2500596.1"/>
    </source>
</evidence>
<dbReference type="InterPro" id="IPR036034">
    <property type="entry name" value="PDZ_sf"/>
</dbReference>